<dbReference type="STRING" id="104452.A0A0L7KTF2"/>
<dbReference type="InterPro" id="IPR036397">
    <property type="entry name" value="RNaseH_sf"/>
</dbReference>
<dbReference type="PANTHER" id="PTHR19303">
    <property type="entry name" value="TRANSPOSON"/>
    <property type="match status" value="1"/>
</dbReference>
<dbReference type="SUPFAM" id="SSF46689">
    <property type="entry name" value="Homeodomain-like"/>
    <property type="match status" value="1"/>
</dbReference>
<sequence>MKMVRNYKRKTENKYTQENLLKALEDVRSNKLNTYQAADVYGVPRSTLVHRLRGSREVVKSYRGRPTVFTKYTETKIPGYIHIMEKTGFPLTVQEVKVLISDYIKRNGFRSRNNLSLKKPQSVETARRKACNPFIVYNYYDLLQKTQQELELTAKPQNIYNLDETSFCCDPSKAKVMGQVGYRSTRTTSSPGRDNTTVLLAANALGGKIPPLISFPGEWVYQDETVNTAYAVSRKGWMETSIFEKYIKDVFIPAIGSERPVLLIYDGHSTHCDLSVIELAVANGITILKLPPHSSHILQPLDCSTMKPLKDRWESELIKWQRLHVGAKLPKSEFARILTNIWDNLNP</sequence>
<dbReference type="InterPro" id="IPR050863">
    <property type="entry name" value="CenT-Element_Derived"/>
</dbReference>
<dbReference type="GO" id="GO:0003677">
    <property type="term" value="F:DNA binding"/>
    <property type="evidence" value="ECO:0007669"/>
    <property type="project" value="InterPro"/>
</dbReference>
<dbReference type="GO" id="GO:0005634">
    <property type="term" value="C:nucleus"/>
    <property type="evidence" value="ECO:0007669"/>
    <property type="project" value="UniProtKB-SubCell"/>
</dbReference>
<evidence type="ECO:0000259" key="3">
    <source>
        <dbReference type="Pfam" id="PF05225"/>
    </source>
</evidence>
<dbReference type="Proteomes" id="UP000037510">
    <property type="component" value="Unassembled WGS sequence"/>
</dbReference>
<dbReference type="InterPro" id="IPR007889">
    <property type="entry name" value="HTH_Psq"/>
</dbReference>
<dbReference type="Gene3D" id="1.10.10.60">
    <property type="entry name" value="Homeodomain-like"/>
    <property type="match status" value="1"/>
</dbReference>
<comment type="caution">
    <text evidence="4">The sequence shown here is derived from an EMBL/GenBank/DDBJ whole genome shotgun (WGS) entry which is preliminary data.</text>
</comment>
<evidence type="ECO:0000313" key="5">
    <source>
        <dbReference type="Proteomes" id="UP000037510"/>
    </source>
</evidence>
<organism evidence="4 5">
    <name type="scientific">Operophtera brumata</name>
    <name type="common">Winter moth</name>
    <name type="synonym">Phalaena brumata</name>
    <dbReference type="NCBI Taxonomy" id="104452"/>
    <lineage>
        <taxon>Eukaryota</taxon>
        <taxon>Metazoa</taxon>
        <taxon>Ecdysozoa</taxon>
        <taxon>Arthropoda</taxon>
        <taxon>Hexapoda</taxon>
        <taxon>Insecta</taxon>
        <taxon>Pterygota</taxon>
        <taxon>Neoptera</taxon>
        <taxon>Endopterygota</taxon>
        <taxon>Lepidoptera</taxon>
        <taxon>Glossata</taxon>
        <taxon>Ditrysia</taxon>
        <taxon>Geometroidea</taxon>
        <taxon>Geometridae</taxon>
        <taxon>Larentiinae</taxon>
        <taxon>Operophtera</taxon>
    </lineage>
</organism>
<dbReference type="AlphaFoldDB" id="A0A0L7KTF2"/>
<feature type="non-terminal residue" evidence="4">
    <location>
        <position position="347"/>
    </location>
</feature>
<evidence type="ECO:0000259" key="2">
    <source>
        <dbReference type="Pfam" id="PF03184"/>
    </source>
</evidence>
<gene>
    <name evidence="4" type="ORF">OBRU01_21061</name>
</gene>
<dbReference type="InterPro" id="IPR004875">
    <property type="entry name" value="DDE_SF_endonuclease_dom"/>
</dbReference>
<feature type="domain" description="HTH psq-type" evidence="3">
    <location>
        <begin position="16"/>
        <end position="55"/>
    </location>
</feature>
<dbReference type="PANTHER" id="PTHR19303:SF74">
    <property type="entry name" value="POGO TRANSPOSABLE ELEMENT WITH KRAB DOMAIN"/>
    <property type="match status" value="1"/>
</dbReference>
<proteinExistence type="predicted"/>
<dbReference type="Pfam" id="PF03184">
    <property type="entry name" value="DDE_1"/>
    <property type="match status" value="1"/>
</dbReference>
<protein>
    <submittedName>
        <fullName evidence="4">Jerky protein</fullName>
    </submittedName>
</protein>
<dbReference type="Pfam" id="PF05225">
    <property type="entry name" value="HTH_psq"/>
    <property type="match status" value="1"/>
</dbReference>
<dbReference type="InterPro" id="IPR009057">
    <property type="entry name" value="Homeodomain-like_sf"/>
</dbReference>
<keyword evidence="5" id="KW-1185">Reference proteome</keyword>
<dbReference type="Gene3D" id="3.30.420.10">
    <property type="entry name" value="Ribonuclease H-like superfamily/Ribonuclease H"/>
    <property type="match status" value="1"/>
</dbReference>
<evidence type="ECO:0000313" key="4">
    <source>
        <dbReference type="EMBL" id="KOB66553.1"/>
    </source>
</evidence>
<accession>A0A0L7KTF2</accession>
<name>A0A0L7KTF2_OPEBR</name>
<feature type="domain" description="DDE-1" evidence="2">
    <location>
        <begin position="195"/>
        <end position="320"/>
    </location>
</feature>
<reference evidence="4 5" key="1">
    <citation type="journal article" date="2015" name="Genome Biol. Evol.">
        <title>The genome of winter moth (Operophtera brumata) provides a genomic perspective on sexual dimorphism and phenology.</title>
        <authorList>
            <person name="Derks M.F."/>
            <person name="Smit S."/>
            <person name="Salis L."/>
            <person name="Schijlen E."/>
            <person name="Bossers A."/>
            <person name="Mateman C."/>
            <person name="Pijl A.S."/>
            <person name="de Ridder D."/>
            <person name="Groenen M.A."/>
            <person name="Visser M.E."/>
            <person name="Megens H.J."/>
        </authorList>
    </citation>
    <scope>NUCLEOTIDE SEQUENCE [LARGE SCALE GENOMIC DNA]</scope>
    <source>
        <strain evidence="4">WM2013NL</strain>
        <tissue evidence="4">Head and thorax</tissue>
    </source>
</reference>
<dbReference type="EMBL" id="JTDY01005842">
    <property type="protein sequence ID" value="KOB66553.1"/>
    <property type="molecule type" value="Genomic_DNA"/>
</dbReference>
<evidence type="ECO:0000256" key="1">
    <source>
        <dbReference type="ARBA" id="ARBA00004123"/>
    </source>
</evidence>
<comment type="subcellular location">
    <subcellularLocation>
        <location evidence="1">Nucleus</location>
    </subcellularLocation>
</comment>